<gene>
    <name evidence="1" type="ORF">HPB47_017312</name>
</gene>
<sequence length="222" mass="24593">MDLKLTNVEVQFLPPNCTSLIQPLDQGIINSVKWSYQWRLIDKLLLDLCLKRQTKVDIFQDLKMLSASWKVTAKEVIKNCCSKAGFEKPAASAPEEVDSKETNGGASSFSTISTEKDEQDQKALWEAWQSVHSDGVVPDGVALDDFLYGDSCVVVTEEVTDDSIVKDLFGESEDDDSEADAKDPCEVPSRREVLDASDVLGWYTSAHEQQDAMHALCRANAV</sequence>
<evidence type="ECO:0000313" key="1">
    <source>
        <dbReference type="EMBL" id="KAG0437725.1"/>
    </source>
</evidence>
<protein>
    <submittedName>
        <fullName evidence="1">Uncharacterized protein</fullName>
    </submittedName>
</protein>
<comment type="caution">
    <text evidence="1">The sequence shown here is derived from an EMBL/GenBank/DDBJ whole genome shotgun (WGS) entry which is preliminary data.</text>
</comment>
<reference evidence="1 2" key="1">
    <citation type="journal article" date="2020" name="Cell">
        <title>Large-Scale Comparative Analyses of Tick Genomes Elucidate Their Genetic Diversity and Vector Capacities.</title>
        <authorList>
            <consortium name="Tick Genome and Microbiome Consortium (TIGMIC)"/>
            <person name="Jia N."/>
            <person name="Wang J."/>
            <person name="Shi W."/>
            <person name="Du L."/>
            <person name="Sun Y."/>
            <person name="Zhan W."/>
            <person name="Jiang J.F."/>
            <person name="Wang Q."/>
            <person name="Zhang B."/>
            <person name="Ji P."/>
            <person name="Bell-Sakyi L."/>
            <person name="Cui X.M."/>
            <person name="Yuan T.T."/>
            <person name="Jiang B.G."/>
            <person name="Yang W.F."/>
            <person name="Lam T.T."/>
            <person name="Chang Q.C."/>
            <person name="Ding S.J."/>
            <person name="Wang X.J."/>
            <person name="Zhu J.G."/>
            <person name="Ruan X.D."/>
            <person name="Zhao L."/>
            <person name="Wei J.T."/>
            <person name="Ye R.Z."/>
            <person name="Que T.C."/>
            <person name="Du C.H."/>
            <person name="Zhou Y.H."/>
            <person name="Cheng J.X."/>
            <person name="Dai P.F."/>
            <person name="Guo W.B."/>
            <person name="Han X.H."/>
            <person name="Huang E.J."/>
            <person name="Li L.F."/>
            <person name="Wei W."/>
            <person name="Gao Y.C."/>
            <person name="Liu J.Z."/>
            <person name="Shao H.Z."/>
            <person name="Wang X."/>
            <person name="Wang C.C."/>
            <person name="Yang T.C."/>
            <person name="Huo Q.B."/>
            <person name="Li W."/>
            <person name="Chen H.Y."/>
            <person name="Chen S.E."/>
            <person name="Zhou L.G."/>
            <person name="Ni X.B."/>
            <person name="Tian J.H."/>
            <person name="Sheng Y."/>
            <person name="Liu T."/>
            <person name="Pan Y.S."/>
            <person name="Xia L.Y."/>
            <person name="Li J."/>
            <person name="Zhao F."/>
            <person name="Cao W.C."/>
        </authorList>
    </citation>
    <scope>NUCLEOTIDE SEQUENCE [LARGE SCALE GENOMIC DNA]</scope>
    <source>
        <strain evidence="1">Iper-2018</strain>
    </source>
</reference>
<keyword evidence="2" id="KW-1185">Reference proteome</keyword>
<name>A0AC60QSB4_IXOPE</name>
<dbReference type="EMBL" id="JABSTQ010006210">
    <property type="protein sequence ID" value="KAG0437725.1"/>
    <property type="molecule type" value="Genomic_DNA"/>
</dbReference>
<accession>A0AC60QSB4</accession>
<organism evidence="1 2">
    <name type="scientific">Ixodes persulcatus</name>
    <name type="common">Taiga tick</name>
    <dbReference type="NCBI Taxonomy" id="34615"/>
    <lineage>
        <taxon>Eukaryota</taxon>
        <taxon>Metazoa</taxon>
        <taxon>Ecdysozoa</taxon>
        <taxon>Arthropoda</taxon>
        <taxon>Chelicerata</taxon>
        <taxon>Arachnida</taxon>
        <taxon>Acari</taxon>
        <taxon>Parasitiformes</taxon>
        <taxon>Ixodida</taxon>
        <taxon>Ixodoidea</taxon>
        <taxon>Ixodidae</taxon>
        <taxon>Ixodinae</taxon>
        <taxon>Ixodes</taxon>
    </lineage>
</organism>
<dbReference type="Proteomes" id="UP000805193">
    <property type="component" value="Unassembled WGS sequence"/>
</dbReference>
<evidence type="ECO:0000313" key="2">
    <source>
        <dbReference type="Proteomes" id="UP000805193"/>
    </source>
</evidence>
<proteinExistence type="predicted"/>